<protein>
    <submittedName>
        <fullName evidence="1">Uncharacterized protein</fullName>
    </submittedName>
</protein>
<sequence length="237" mass="26329">MCNCLNLEVLDLSNNSLTGSIPECLVAKNGSLGVLNLSRNKLTGTIDPFPGLCHLSSLQLNSNLLRGKLPKYLTICKLLEVLDIGNNQLSGKFPCWLGNMPNLGVLVLRSNKFHGSIECPVNKASWSQLQIFDLSSNGFSGRIPLAFLKTWKLMAKENDKKLLTLNQVQFQSQLGEVYQYKVTVISKGQESELVKILTIYTSADLSCNKFKWSIQIGKLNAFWIMCKKGMERNVIGA</sequence>
<dbReference type="EMBL" id="CM039426">
    <property type="protein sequence ID" value="KAI4357206.1"/>
    <property type="molecule type" value="Genomic_DNA"/>
</dbReference>
<evidence type="ECO:0000313" key="1">
    <source>
        <dbReference type="EMBL" id="KAI4357206.1"/>
    </source>
</evidence>
<accession>A0ACB9Q8N3</accession>
<proteinExistence type="predicted"/>
<comment type="caution">
    <text evidence="1">The sequence shown here is derived from an EMBL/GenBank/DDBJ whole genome shotgun (WGS) entry which is preliminary data.</text>
</comment>
<name>A0ACB9Q8N3_BAUVA</name>
<reference evidence="1 2" key="1">
    <citation type="journal article" date="2022" name="DNA Res.">
        <title>Chromosomal-level genome assembly of the orchid tree Bauhinia variegata (Leguminosae; Cercidoideae) supports the allotetraploid origin hypothesis of Bauhinia.</title>
        <authorList>
            <person name="Zhong Y."/>
            <person name="Chen Y."/>
            <person name="Zheng D."/>
            <person name="Pang J."/>
            <person name="Liu Y."/>
            <person name="Luo S."/>
            <person name="Meng S."/>
            <person name="Qian L."/>
            <person name="Wei D."/>
            <person name="Dai S."/>
            <person name="Zhou R."/>
        </authorList>
    </citation>
    <scope>NUCLEOTIDE SEQUENCE [LARGE SCALE GENOMIC DNA]</scope>
    <source>
        <strain evidence="1">BV-YZ2020</strain>
    </source>
</reference>
<organism evidence="1 2">
    <name type="scientific">Bauhinia variegata</name>
    <name type="common">Purple orchid tree</name>
    <name type="synonym">Phanera variegata</name>
    <dbReference type="NCBI Taxonomy" id="167791"/>
    <lineage>
        <taxon>Eukaryota</taxon>
        <taxon>Viridiplantae</taxon>
        <taxon>Streptophyta</taxon>
        <taxon>Embryophyta</taxon>
        <taxon>Tracheophyta</taxon>
        <taxon>Spermatophyta</taxon>
        <taxon>Magnoliopsida</taxon>
        <taxon>eudicotyledons</taxon>
        <taxon>Gunneridae</taxon>
        <taxon>Pentapetalae</taxon>
        <taxon>rosids</taxon>
        <taxon>fabids</taxon>
        <taxon>Fabales</taxon>
        <taxon>Fabaceae</taxon>
        <taxon>Cercidoideae</taxon>
        <taxon>Cercideae</taxon>
        <taxon>Bauhiniinae</taxon>
        <taxon>Bauhinia</taxon>
    </lineage>
</organism>
<evidence type="ECO:0000313" key="2">
    <source>
        <dbReference type="Proteomes" id="UP000828941"/>
    </source>
</evidence>
<gene>
    <name evidence="1" type="ORF">L6164_001170</name>
</gene>
<keyword evidence="2" id="KW-1185">Reference proteome</keyword>
<dbReference type="Proteomes" id="UP000828941">
    <property type="component" value="Chromosome 1"/>
</dbReference>